<dbReference type="EMBL" id="NCEQ01000006">
    <property type="protein sequence ID" value="OYX57258.1"/>
    <property type="molecule type" value="Genomic_DNA"/>
</dbReference>
<gene>
    <name evidence="1" type="ORF">B7Y86_06005</name>
</gene>
<comment type="caution">
    <text evidence="1">The sequence shown here is derived from an EMBL/GenBank/DDBJ whole genome shotgun (WGS) entry which is preliminary data.</text>
</comment>
<evidence type="ECO:0000313" key="1">
    <source>
        <dbReference type="EMBL" id="OYX57258.1"/>
    </source>
</evidence>
<organism evidence="1 2">
    <name type="scientific">Brevundimonas subvibrioides</name>
    <dbReference type="NCBI Taxonomy" id="74313"/>
    <lineage>
        <taxon>Bacteria</taxon>
        <taxon>Pseudomonadati</taxon>
        <taxon>Pseudomonadota</taxon>
        <taxon>Alphaproteobacteria</taxon>
        <taxon>Caulobacterales</taxon>
        <taxon>Caulobacteraceae</taxon>
        <taxon>Brevundimonas</taxon>
    </lineage>
</organism>
<sequence length="124" mass="13986">MSYITGFLTPVKAADRDRYIRSAEFSAPLFKEFGALEQVETWGVDVPAGKVTGFDLAVKLEEGEVVVFSWLKWPDKATADAAWARMMEDPRFADMDMPFDGKRMMWGGFETIFEAPSGNMRNTT</sequence>
<reference evidence="1 2" key="1">
    <citation type="submission" date="2017-03" db="EMBL/GenBank/DDBJ databases">
        <title>Lifting the veil on microbial sulfur biogeochemistry in mining wastewaters.</title>
        <authorList>
            <person name="Kantor R.S."/>
            <person name="Colenbrander Nelson T."/>
            <person name="Marshall S."/>
            <person name="Bennett D."/>
            <person name="Apte S."/>
            <person name="Camacho D."/>
            <person name="Thomas B.C."/>
            <person name="Warren L.A."/>
            <person name="Banfield J.F."/>
        </authorList>
    </citation>
    <scope>NUCLEOTIDE SEQUENCE [LARGE SCALE GENOMIC DNA]</scope>
    <source>
        <strain evidence="1">32-68-21</strain>
    </source>
</reference>
<dbReference type="SUPFAM" id="SSF54909">
    <property type="entry name" value="Dimeric alpha+beta barrel"/>
    <property type="match status" value="1"/>
</dbReference>
<dbReference type="AlphaFoldDB" id="A0A258HLR1"/>
<dbReference type="InterPro" id="IPR011008">
    <property type="entry name" value="Dimeric_a/b-barrel"/>
</dbReference>
<dbReference type="Gene3D" id="3.30.70.100">
    <property type="match status" value="1"/>
</dbReference>
<dbReference type="InterPro" id="IPR009874">
    <property type="entry name" value="DUF1428"/>
</dbReference>
<dbReference type="PIRSF" id="PIRSF007028">
    <property type="entry name" value="UCP007028"/>
    <property type="match status" value="1"/>
</dbReference>
<proteinExistence type="predicted"/>
<accession>A0A258HLR1</accession>
<dbReference type="Proteomes" id="UP000216147">
    <property type="component" value="Unassembled WGS sequence"/>
</dbReference>
<protein>
    <submittedName>
        <fullName evidence="1">RNA signal recognition particle</fullName>
    </submittedName>
</protein>
<evidence type="ECO:0000313" key="2">
    <source>
        <dbReference type="Proteomes" id="UP000216147"/>
    </source>
</evidence>
<dbReference type="Pfam" id="PF07237">
    <property type="entry name" value="DUF1428"/>
    <property type="match status" value="1"/>
</dbReference>
<name>A0A258HLR1_9CAUL</name>